<sequence>MIRYVLVAVLAVALLALSVPAINYAATENSDRQTVSELDSIESAAVSLLENEELPPDGQQRPVRTVTVSLPGDSLTTQSVDSVEIERITEGTSRVTYTVSGRSQQQLTIDAPIVYQTPSENRSIELGGGGDTELELALAEDPHGERVVVATHDGKVETEPPEPASFDVEIVGTNDPVEAGDPIEVTVAVANTGDEVDTQSIDLAIDGIRSDAESIAVEPGSESTVTLSADTEVGDPSCSGTRIQLPIIGELCLGDWESESVADATHEVTVSSNETIDETDVTVSSNETIDGSESAGAGAAVAP</sequence>
<dbReference type="RefSeq" id="WP_007259283.1">
    <property type="nucleotide sequence ID" value="NZ_AOHZ01000044.1"/>
</dbReference>
<evidence type="ECO:0000259" key="2">
    <source>
        <dbReference type="Pfam" id="PF23993"/>
    </source>
</evidence>
<organism evidence="3 4">
    <name type="scientific">Natronolimnohabitans innermongolicus JCM 12255</name>
    <dbReference type="NCBI Taxonomy" id="1227499"/>
    <lineage>
        <taxon>Archaea</taxon>
        <taxon>Methanobacteriati</taxon>
        <taxon>Methanobacteriota</taxon>
        <taxon>Stenosarchaea group</taxon>
        <taxon>Halobacteria</taxon>
        <taxon>Halobacteriales</taxon>
        <taxon>Natrialbaceae</taxon>
        <taxon>Natronolimnohabitans</taxon>
    </lineage>
</organism>
<dbReference type="eggNOG" id="arCOG07560">
    <property type="taxonomic scope" value="Archaea"/>
</dbReference>
<feature type="region of interest" description="Disordered" evidence="1">
    <location>
        <begin position="267"/>
        <end position="303"/>
    </location>
</feature>
<evidence type="ECO:0000313" key="3">
    <source>
        <dbReference type="EMBL" id="ELY56696.1"/>
    </source>
</evidence>
<dbReference type="eggNOG" id="arCOG10216">
    <property type="taxonomic scope" value="Archaea"/>
</dbReference>
<keyword evidence="4" id="KW-1185">Reference proteome</keyword>
<reference evidence="3 4" key="1">
    <citation type="journal article" date="2014" name="PLoS Genet.">
        <title>Phylogenetically driven sequencing of extremely halophilic archaea reveals strategies for static and dynamic osmo-response.</title>
        <authorList>
            <person name="Becker E.A."/>
            <person name="Seitzer P.M."/>
            <person name="Tritt A."/>
            <person name="Larsen D."/>
            <person name="Krusor M."/>
            <person name="Yao A.I."/>
            <person name="Wu D."/>
            <person name="Madern D."/>
            <person name="Eisen J.A."/>
            <person name="Darling A.E."/>
            <person name="Facciotti M.T."/>
        </authorList>
    </citation>
    <scope>NUCLEOTIDE SEQUENCE [LARGE SCALE GENOMIC DNA]</scope>
    <source>
        <strain evidence="3 4">JCM 12255</strain>
    </source>
</reference>
<dbReference type="EMBL" id="AOHZ01000044">
    <property type="protein sequence ID" value="ELY56696.1"/>
    <property type="molecule type" value="Genomic_DNA"/>
</dbReference>
<accession>L9X5F5</accession>
<dbReference type="Proteomes" id="UP000011602">
    <property type="component" value="Unassembled WGS sequence"/>
</dbReference>
<comment type="caution">
    <text evidence="3">The sequence shown here is derived from an EMBL/GenBank/DDBJ whole genome shotgun (WGS) entry which is preliminary data.</text>
</comment>
<protein>
    <recommendedName>
        <fullName evidence="2">DUF7311 domain-containing protein</fullName>
    </recommendedName>
</protein>
<dbReference type="InterPro" id="IPR055735">
    <property type="entry name" value="DUF7311"/>
</dbReference>
<feature type="domain" description="DUF7311" evidence="2">
    <location>
        <begin position="1"/>
        <end position="151"/>
    </location>
</feature>
<feature type="compositionally biased region" description="Polar residues" evidence="1">
    <location>
        <begin position="281"/>
        <end position="291"/>
    </location>
</feature>
<proteinExistence type="predicted"/>
<gene>
    <name evidence="3" type="ORF">C493_09990</name>
</gene>
<dbReference type="STRING" id="1227499.C493_09990"/>
<evidence type="ECO:0000313" key="4">
    <source>
        <dbReference type="Proteomes" id="UP000011602"/>
    </source>
</evidence>
<dbReference type="Pfam" id="PF23993">
    <property type="entry name" value="DUF7311"/>
    <property type="match status" value="1"/>
</dbReference>
<dbReference type="AlphaFoldDB" id="L9X5F5"/>
<name>L9X5F5_9EURY</name>
<evidence type="ECO:0000256" key="1">
    <source>
        <dbReference type="SAM" id="MobiDB-lite"/>
    </source>
</evidence>
<dbReference type="OrthoDB" id="204975at2157"/>